<organism evidence="3">
    <name type="scientific">freshwater metagenome</name>
    <dbReference type="NCBI Taxonomy" id="449393"/>
    <lineage>
        <taxon>unclassified sequences</taxon>
        <taxon>metagenomes</taxon>
        <taxon>ecological metagenomes</taxon>
    </lineage>
</organism>
<evidence type="ECO:0000256" key="1">
    <source>
        <dbReference type="SAM" id="MobiDB-lite"/>
    </source>
</evidence>
<dbReference type="GO" id="GO:0003677">
    <property type="term" value="F:DNA binding"/>
    <property type="evidence" value="ECO:0007669"/>
    <property type="project" value="InterPro"/>
</dbReference>
<evidence type="ECO:0000313" key="3">
    <source>
        <dbReference type="EMBL" id="CAB4766268.1"/>
    </source>
</evidence>
<dbReference type="InterPro" id="IPR013321">
    <property type="entry name" value="Arc_rbn_hlx_hlx"/>
</dbReference>
<proteinExistence type="predicted"/>
<reference evidence="3" key="1">
    <citation type="submission" date="2020-05" db="EMBL/GenBank/DDBJ databases">
        <authorList>
            <person name="Chiriac C."/>
            <person name="Salcher M."/>
            <person name="Ghai R."/>
            <person name="Kavagutti S V."/>
        </authorList>
    </citation>
    <scope>NUCLEOTIDE SEQUENCE</scope>
</reference>
<sequence>MTSEMTPDEEYEFYADPANQTPTGEPRRRSAKLTTPIPVRFPADVLDEVKRRADADDRSVSSWIRRAVEHELNRPA</sequence>
<feature type="compositionally biased region" description="Acidic residues" evidence="1">
    <location>
        <begin position="1"/>
        <end position="13"/>
    </location>
</feature>
<name>A0A6J6V515_9ZZZZ</name>
<evidence type="ECO:0000259" key="2">
    <source>
        <dbReference type="Pfam" id="PF03869"/>
    </source>
</evidence>
<feature type="domain" description="Arc-like DNA binding" evidence="2">
    <location>
        <begin position="39"/>
        <end position="75"/>
    </location>
</feature>
<gene>
    <name evidence="3" type="ORF">UFOPK2761_03081</name>
</gene>
<dbReference type="SUPFAM" id="SSF47598">
    <property type="entry name" value="Ribbon-helix-helix"/>
    <property type="match status" value="1"/>
</dbReference>
<dbReference type="Gene3D" id="1.10.1220.10">
    <property type="entry name" value="Met repressor-like"/>
    <property type="match status" value="1"/>
</dbReference>
<protein>
    <submittedName>
        <fullName evidence="3">Unannotated protein</fullName>
    </submittedName>
</protein>
<dbReference type="EMBL" id="CAEZYQ010000035">
    <property type="protein sequence ID" value="CAB4766268.1"/>
    <property type="molecule type" value="Genomic_DNA"/>
</dbReference>
<dbReference type="Pfam" id="PF03869">
    <property type="entry name" value="Arc"/>
    <property type="match status" value="1"/>
</dbReference>
<dbReference type="GO" id="GO:0006355">
    <property type="term" value="P:regulation of DNA-templated transcription"/>
    <property type="evidence" value="ECO:0007669"/>
    <property type="project" value="InterPro"/>
</dbReference>
<dbReference type="AlphaFoldDB" id="A0A6J6V515"/>
<feature type="region of interest" description="Disordered" evidence="1">
    <location>
        <begin position="1"/>
        <end position="36"/>
    </location>
</feature>
<dbReference type="NCBIfam" id="NF041551">
    <property type="entry name" value="YlcI_YnfO_N"/>
    <property type="match status" value="1"/>
</dbReference>
<dbReference type="InterPro" id="IPR005569">
    <property type="entry name" value="Arc_DNA-bd_dom"/>
</dbReference>
<accession>A0A6J6V515</accession>
<dbReference type="InterPro" id="IPR010985">
    <property type="entry name" value="Ribbon_hlx_hlx"/>
</dbReference>